<dbReference type="EMBL" id="CAMXCT010004357">
    <property type="protein sequence ID" value="CAI4008698.1"/>
    <property type="molecule type" value="Genomic_DNA"/>
</dbReference>
<reference evidence="3" key="1">
    <citation type="submission" date="2022-10" db="EMBL/GenBank/DDBJ databases">
        <authorList>
            <person name="Chen Y."/>
            <person name="Dougan E. K."/>
            <person name="Chan C."/>
            <person name="Rhodes N."/>
            <person name="Thang M."/>
        </authorList>
    </citation>
    <scope>NUCLEOTIDE SEQUENCE</scope>
</reference>
<feature type="region of interest" description="Disordered" evidence="1">
    <location>
        <begin position="10"/>
        <end position="36"/>
    </location>
</feature>
<name>A0A9P1GD83_9DINO</name>
<dbReference type="InterPro" id="IPR057191">
    <property type="entry name" value="DUF7869"/>
</dbReference>
<keyword evidence="5" id="KW-1185">Reference proteome</keyword>
<dbReference type="Proteomes" id="UP001152797">
    <property type="component" value="Unassembled WGS sequence"/>
</dbReference>
<dbReference type="AlphaFoldDB" id="A0A9P1GD83"/>
<feature type="domain" description="DUF7869" evidence="2">
    <location>
        <begin position="380"/>
        <end position="516"/>
    </location>
</feature>
<dbReference type="PANTHER" id="PTHR33153">
    <property type="entry name" value="MYND-TYPE DOMAIN-CONTAINING PROTEIN"/>
    <property type="match status" value="1"/>
</dbReference>
<dbReference type="EMBL" id="CAMXCT020004357">
    <property type="protein sequence ID" value="CAL1162073.1"/>
    <property type="molecule type" value="Genomic_DNA"/>
</dbReference>
<evidence type="ECO:0000259" key="2">
    <source>
        <dbReference type="Pfam" id="PF25273"/>
    </source>
</evidence>
<protein>
    <recommendedName>
        <fullName evidence="2">DUF7869 domain-containing protein</fullName>
    </recommendedName>
</protein>
<accession>A0A9P1GD83</accession>
<evidence type="ECO:0000313" key="5">
    <source>
        <dbReference type="Proteomes" id="UP001152797"/>
    </source>
</evidence>
<evidence type="ECO:0000256" key="1">
    <source>
        <dbReference type="SAM" id="MobiDB-lite"/>
    </source>
</evidence>
<gene>
    <name evidence="3" type="ORF">C1SCF055_LOCUS34113</name>
</gene>
<dbReference type="PANTHER" id="PTHR33153:SF3">
    <property type="entry name" value="TRAFFICKING PROTEIN PARTICLE COMPLEX SUBUNIT 11 DOMAIN-CONTAINING PROTEIN"/>
    <property type="match status" value="1"/>
</dbReference>
<proteinExistence type="predicted"/>
<evidence type="ECO:0000313" key="3">
    <source>
        <dbReference type="EMBL" id="CAI4008698.1"/>
    </source>
</evidence>
<comment type="caution">
    <text evidence="3">The sequence shown here is derived from an EMBL/GenBank/DDBJ whole genome shotgun (WGS) entry which is preliminary data.</text>
</comment>
<evidence type="ECO:0000313" key="4">
    <source>
        <dbReference type="EMBL" id="CAL1162073.1"/>
    </source>
</evidence>
<sequence>MDDEIHIAAVEAVTESSSDEPTLARPARRKRSQAEPRVKKLAVDDVVSVQRMLCKASKCKQNCKEQFRGKGAQQQVLQFRREWCQLHKTDQDEVVSESAFDRIKSILQPVDQEAGQRTQWKFLSKPVCLRTRRFKKLSEAVQNGDAKPPVDLRYLKRAESGADHTRECVSEVISFLETIYSSVAENLPDVRDDTWDEGPPEDPHGMSIGLEPGKVPIVERQAKVKKHQRAVKVCLGRSVADGMEERYLPAGTMKEYWIQYRHQSQSEQQASFPTFWRVWSSHFSFMKFRSTSSHAQCNECVKHKALIAGLAHHLKARRIQQEMLYMHLQSQFRDRACYWRMRGLARARGLEILFIQDGMDQSKFMVPRGSLLRAKAFESMMRPRLHVAAVIAHGRHVAFYLSEADLAKDSNTSCEILAHSLQQLAVAGVDLSACRVTLQADNTSREVKNGHCMRYLSSLVSDGVIASGKLSFLRSGHSHEDVDQLFGRVAGWIKSKLRSAQTSDDFVQCLKEFCQQLDRPYEPKRFVVKLDRTRDWCLDLAHLSDLASFVYRKCFQNGVD</sequence>
<organism evidence="3">
    <name type="scientific">Cladocopium goreaui</name>
    <dbReference type="NCBI Taxonomy" id="2562237"/>
    <lineage>
        <taxon>Eukaryota</taxon>
        <taxon>Sar</taxon>
        <taxon>Alveolata</taxon>
        <taxon>Dinophyceae</taxon>
        <taxon>Suessiales</taxon>
        <taxon>Symbiodiniaceae</taxon>
        <taxon>Cladocopium</taxon>
    </lineage>
</organism>
<dbReference type="OrthoDB" id="423487at2759"/>
<dbReference type="EMBL" id="CAMXCT030004357">
    <property type="protein sequence ID" value="CAL4796010.1"/>
    <property type="molecule type" value="Genomic_DNA"/>
</dbReference>
<dbReference type="Pfam" id="PF25273">
    <property type="entry name" value="DUF7869"/>
    <property type="match status" value="1"/>
</dbReference>
<reference evidence="4" key="2">
    <citation type="submission" date="2024-04" db="EMBL/GenBank/DDBJ databases">
        <authorList>
            <person name="Chen Y."/>
            <person name="Shah S."/>
            <person name="Dougan E. K."/>
            <person name="Thang M."/>
            <person name="Chan C."/>
        </authorList>
    </citation>
    <scope>NUCLEOTIDE SEQUENCE [LARGE SCALE GENOMIC DNA]</scope>
</reference>
<feature type="region of interest" description="Disordered" evidence="1">
    <location>
        <begin position="190"/>
        <end position="211"/>
    </location>
</feature>